<dbReference type="KEGG" id="ssg:Selsp_0799"/>
<organism evidence="3 4">
    <name type="scientific">Selenomonas sputigena (strain ATCC 35185 / DSM 20758 / CCUG 44933 / VPI D19B-28)</name>
    <dbReference type="NCBI Taxonomy" id="546271"/>
    <lineage>
        <taxon>Bacteria</taxon>
        <taxon>Bacillati</taxon>
        <taxon>Bacillota</taxon>
        <taxon>Negativicutes</taxon>
        <taxon>Selenomonadales</taxon>
        <taxon>Selenomonadaceae</taxon>
        <taxon>Selenomonas</taxon>
    </lineage>
</organism>
<dbReference type="STRING" id="546271.Selsp_0799"/>
<dbReference type="HOGENOM" id="CLU_3122562_0_0_9"/>
<dbReference type="SUPFAM" id="SSF47413">
    <property type="entry name" value="lambda repressor-like DNA-binding domains"/>
    <property type="match status" value="1"/>
</dbReference>
<evidence type="ECO:0000313" key="5">
    <source>
        <dbReference type="Proteomes" id="UP000011124"/>
    </source>
</evidence>
<name>C9LVN4_SELS3</name>
<dbReference type="Proteomes" id="UP000011124">
    <property type="component" value="Chromosome"/>
</dbReference>
<accession>C9LVN4</accession>
<dbReference type="EMBL" id="CP002637">
    <property type="protein sequence ID" value="AEB99764.1"/>
    <property type="molecule type" value="Genomic_DNA"/>
</dbReference>
<evidence type="ECO:0000313" key="2">
    <source>
        <dbReference type="EMBL" id="AEB99764.1"/>
    </source>
</evidence>
<evidence type="ECO:0000313" key="4">
    <source>
        <dbReference type="Proteomes" id="UP000003505"/>
    </source>
</evidence>
<dbReference type="Pfam" id="PF01381">
    <property type="entry name" value="HTH_3"/>
    <property type="match status" value="1"/>
</dbReference>
<dbReference type="Gene3D" id="1.10.260.40">
    <property type="entry name" value="lambda repressor-like DNA-binding domains"/>
    <property type="match status" value="1"/>
</dbReference>
<evidence type="ECO:0000313" key="3">
    <source>
        <dbReference type="EMBL" id="EEX77059.1"/>
    </source>
</evidence>
<dbReference type="EMBL" id="ACKP02000029">
    <property type="protein sequence ID" value="EEX77059.1"/>
    <property type="molecule type" value="Genomic_DNA"/>
</dbReference>
<evidence type="ECO:0000259" key="1">
    <source>
        <dbReference type="PROSITE" id="PS50943"/>
    </source>
</evidence>
<protein>
    <submittedName>
        <fullName evidence="2">Helix-turn-helix domain protein</fullName>
    </submittedName>
</protein>
<dbReference type="Proteomes" id="UP000003505">
    <property type="component" value="Unassembled WGS sequence"/>
</dbReference>
<dbReference type="GO" id="GO:0003677">
    <property type="term" value="F:DNA binding"/>
    <property type="evidence" value="ECO:0007669"/>
    <property type="project" value="InterPro"/>
</dbReference>
<dbReference type="RefSeq" id="WP_006192823.1">
    <property type="nucleotide sequence ID" value="NC_015437.1"/>
</dbReference>
<dbReference type="OrthoDB" id="9801008at2"/>
<dbReference type="PROSITE" id="PS50943">
    <property type="entry name" value="HTH_CROC1"/>
    <property type="match status" value="1"/>
</dbReference>
<keyword evidence="5" id="KW-1185">Reference proteome</keyword>
<dbReference type="AlphaFoldDB" id="C9LVN4"/>
<reference evidence="3 4" key="1">
    <citation type="submission" date="2009-09" db="EMBL/GenBank/DDBJ databases">
        <authorList>
            <person name="Weinstock G."/>
            <person name="Sodergren E."/>
            <person name="Clifton S."/>
            <person name="Fulton L."/>
            <person name="Fulton B."/>
            <person name="Courtney L."/>
            <person name="Fronick C."/>
            <person name="Harrison M."/>
            <person name="Strong C."/>
            <person name="Farmer C."/>
            <person name="Delahaunty K."/>
            <person name="Markovic C."/>
            <person name="Hall O."/>
            <person name="Minx P."/>
            <person name="Tomlinson C."/>
            <person name="Mitreva M."/>
            <person name="Nelson J."/>
            <person name="Hou S."/>
            <person name="Wollam A."/>
            <person name="Pepin K.H."/>
            <person name="Johnson M."/>
            <person name="Bhonagiri V."/>
            <person name="Nash W.E."/>
            <person name="Warren W."/>
            <person name="Chinwalla A."/>
            <person name="Mardis E.R."/>
            <person name="Wilson R.K."/>
        </authorList>
    </citation>
    <scope>NUCLEOTIDE SEQUENCE [LARGE SCALE GENOMIC DNA]</scope>
    <source>
        <strain evidence="3">ATCC 35185</strain>
        <strain evidence="4">ATCC 35185 / DSM 20758 / VPI D19B-28</strain>
    </source>
</reference>
<proteinExistence type="predicted"/>
<feature type="domain" description="HTH cro/C1-type" evidence="1">
    <location>
        <begin position="7"/>
        <end position="36"/>
    </location>
</feature>
<sequence>MNVKDVIRENRLALGLTMKEVADKVGVSEATISRWEAVKSPICEEELFFP</sequence>
<dbReference type="InterPro" id="IPR001387">
    <property type="entry name" value="Cro/C1-type_HTH"/>
</dbReference>
<gene>
    <name evidence="2" type="ordered locus">Selsp_0799</name>
    <name evidence="3" type="ORF">SELSPUOL_01526</name>
</gene>
<reference evidence="2 5" key="2">
    <citation type="submission" date="2011-04" db="EMBL/GenBank/DDBJ databases">
        <title>The complete genome of Selenomonas sputigena DSM 20758.</title>
        <authorList>
            <consortium name="US DOE Joint Genome Institute (JGI-PGF)"/>
            <person name="Lucas S."/>
            <person name="Copeland A."/>
            <person name="Lapidus A."/>
            <person name="Bruce D."/>
            <person name="Goodwin L."/>
            <person name="Pitluck S."/>
            <person name="Peters L."/>
            <person name="Kyrpides N."/>
            <person name="Mavromatis K."/>
            <person name="Ivanova N."/>
            <person name="Ovchinnikova G."/>
            <person name="Teshima H."/>
            <person name="Detter J.C."/>
            <person name="Tapia R."/>
            <person name="Han C."/>
            <person name="Land M."/>
            <person name="Hauser L."/>
            <person name="Markowitz V."/>
            <person name="Cheng J.-F."/>
            <person name="Hugenholtz P."/>
            <person name="Woyke T."/>
            <person name="Wu D."/>
            <person name="Gronow S."/>
            <person name="Wellnitz S."/>
            <person name="Schneider S."/>
            <person name="Klenk H.-P."/>
            <person name="Eisen J.A."/>
        </authorList>
    </citation>
    <scope>NUCLEOTIDE SEQUENCE [LARGE SCALE GENOMIC DNA]</scope>
    <source>
        <strain evidence="2">ATCC 35185</strain>
        <strain evidence="5">ATCC 35185 / DSM 20758 / VPI D19B-28</strain>
    </source>
</reference>
<dbReference type="CDD" id="cd00093">
    <property type="entry name" value="HTH_XRE"/>
    <property type="match status" value="1"/>
</dbReference>
<dbReference type="InterPro" id="IPR010982">
    <property type="entry name" value="Lambda_DNA-bd_dom_sf"/>
</dbReference>